<evidence type="ECO:0000256" key="3">
    <source>
        <dbReference type="ARBA" id="ARBA00022630"/>
    </source>
</evidence>
<dbReference type="EMBL" id="JACHKY010000002">
    <property type="protein sequence ID" value="MBB4797477.1"/>
    <property type="molecule type" value="Genomic_DNA"/>
</dbReference>
<dbReference type="GO" id="GO:0016627">
    <property type="term" value="F:oxidoreductase activity, acting on the CH-CH group of donors"/>
    <property type="evidence" value="ECO:0007669"/>
    <property type="project" value="InterPro"/>
</dbReference>
<dbReference type="Gene3D" id="2.40.110.10">
    <property type="entry name" value="Butyryl-CoA Dehydrogenase, subunit A, domain 2"/>
    <property type="match status" value="1"/>
</dbReference>
<evidence type="ECO:0000259" key="13">
    <source>
        <dbReference type="Pfam" id="PF02771"/>
    </source>
</evidence>
<gene>
    <name evidence="15" type="ORF">HNP32_001201</name>
</gene>
<dbReference type="Gene3D" id="1.10.540.10">
    <property type="entry name" value="Acyl-CoA dehydrogenase/oxidase, N-terminal domain"/>
    <property type="match status" value="1"/>
</dbReference>
<comment type="catalytic activity">
    <reaction evidence="6">
        <text>3-(methylsulfanyl)propanoyl-CoA + oxidized [electron-transfer flavoprotein] + H(+) = 3-(methylsulfanyl)acryloyl-CoA + reduced [electron-transfer flavoprotein]</text>
        <dbReference type="Rhea" id="RHEA:52612"/>
        <dbReference type="Rhea" id="RHEA-COMP:10685"/>
        <dbReference type="Rhea" id="RHEA-COMP:10686"/>
        <dbReference type="ChEBI" id="CHEBI:15378"/>
        <dbReference type="ChEBI" id="CHEBI:57692"/>
        <dbReference type="ChEBI" id="CHEBI:58307"/>
        <dbReference type="ChEBI" id="CHEBI:82815"/>
        <dbReference type="ChEBI" id="CHEBI:84994"/>
        <dbReference type="EC" id="1.3.99.41"/>
    </reaction>
    <physiologicalReaction direction="left-to-right" evidence="6">
        <dbReference type="Rhea" id="RHEA:52613"/>
    </physiologicalReaction>
</comment>
<feature type="domain" description="Acyl-CoA dehydrogenase/oxidase N-terminal" evidence="13">
    <location>
        <begin position="86"/>
        <end position="164"/>
    </location>
</feature>
<evidence type="ECO:0000259" key="14">
    <source>
        <dbReference type="Pfam" id="PF12806"/>
    </source>
</evidence>
<evidence type="ECO:0000256" key="9">
    <source>
        <dbReference type="ARBA" id="ARBA00069043"/>
    </source>
</evidence>
<comment type="similarity">
    <text evidence="2 10">Belongs to the acyl-CoA dehydrogenase family.</text>
</comment>
<evidence type="ECO:0000256" key="2">
    <source>
        <dbReference type="ARBA" id="ARBA00009347"/>
    </source>
</evidence>
<dbReference type="Gene3D" id="1.20.140.10">
    <property type="entry name" value="Butyryl-CoA Dehydrogenase, subunit A, domain 3"/>
    <property type="match status" value="1"/>
</dbReference>
<dbReference type="InterPro" id="IPR009100">
    <property type="entry name" value="AcylCoA_DH/oxidase_NM_dom_sf"/>
</dbReference>
<evidence type="ECO:0000259" key="12">
    <source>
        <dbReference type="Pfam" id="PF02770"/>
    </source>
</evidence>
<feature type="domain" description="Acyl-CoA oxidase/dehydrogenase middle" evidence="12">
    <location>
        <begin position="168"/>
        <end position="271"/>
    </location>
</feature>
<dbReference type="Pfam" id="PF02771">
    <property type="entry name" value="Acyl-CoA_dh_N"/>
    <property type="match status" value="1"/>
</dbReference>
<dbReference type="Pfam" id="PF02770">
    <property type="entry name" value="Acyl-CoA_dh_M"/>
    <property type="match status" value="1"/>
</dbReference>
<dbReference type="PANTHER" id="PTHR42803:SF1">
    <property type="entry name" value="BROAD-SPECIFICITY LINEAR ACYL-COA DEHYDROGENASE FADE5"/>
    <property type="match status" value="1"/>
</dbReference>
<organism evidence="15 16">
    <name type="scientific">Brevundimonas bullata</name>
    <dbReference type="NCBI Taxonomy" id="13160"/>
    <lineage>
        <taxon>Bacteria</taxon>
        <taxon>Pseudomonadati</taxon>
        <taxon>Pseudomonadota</taxon>
        <taxon>Alphaproteobacteria</taxon>
        <taxon>Caulobacterales</taxon>
        <taxon>Caulobacteraceae</taxon>
        <taxon>Brevundimonas</taxon>
    </lineage>
</organism>
<keyword evidence="4 10" id="KW-0274">FAD</keyword>
<accession>A0A7W7N3Q6</accession>
<dbReference type="InterPro" id="IPR009075">
    <property type="entry name" value="AcylCo_DH/oxidase_C"/>
</dbReference>
<keyword evidence="5 10" id="KW-0560">Oxidoreductase</keyword>
<dbReference type="InterPro" id="IPR052166">
    <property type="entry name" value="Diverse_Acyl-CoA_DH"/>
</dbReference>
<dbReference type="GO" id="GO:0050660">
    <property type="term" value="F:flavin adenine dinucleotide binding"/>
    <property type="evidence" value="ECO:0007669"/>
    <property type="project" value="InterPro"/>
</dbReference>
<evidence type="ECO:0000256" key="8">
    <source>
        <dbReference type="ARBA" id="ARBA00066694"/>
    </source>
</evidence>
<evidence type="ECO:0000256" key="4">
    <source>
        <dbReference type="ARBA" id="ARBA00022827"/>
    </source>
</evidence>
<evidence type="ECO:0000256" key="7">
    <source>
        <dbReference type="ARBA" id="ARBA00058683"/>
    </source>
</evidence>
<feature type="domain" description="Acyl-CoA dehydrogenase/oxidase C-terminal" evidence="11">
    <location>
        <begin position="288"/>
        <end position="453"/>
    </location>
</feature>
<evidence type="ECO:0000313" key="16">
    <source>
        <dbReference type="Proteomes" id="UP000539957"/>
    </source>
</evidence>
<comment type="caution">
    <text evidence="15">The sequence shown here is derived from an EMBL/GenBank/DDBJ whole genome shotgun (WGS) entry which is preliminary data.</text>
</comment>
<evidence type="ECO:0000259" key="11">
    <source>
        <dbReference type="Pfam" id="PF00441"/>
    </source>
</evidence>
<comment type="cofactor">
    <cofactor evidence="1 10">
        <name>FAD</name>
        <dbReference type="ChEBI" id="CHEBI:57692"/>
    </cofactor>
</comment>
<dbReference type="InterPro" id="IPR036250">
    <property type="entry name" value="AcylCo_DH-like_C"/>
</dbReference>
<dbReference type="FunFam" id="2.40.110.10:FF:000031">
    <property type="entry name" value="Acyl-CoA dehydrogenase, putative"/>
    <property type="match status" value="1"/>
</dbReference>
<keyword evidence="3 10" id="KW-0285">Flavoprotein</keyword>
<name>A0A7W7N3Q6_9CAUL</name>
<reference evidence="15 16" key="1">
    <citation type="submission" date="2020-08" db="EMBL/GenBank/DDBJ databases">
        <title>Functional genomics of gut bacteria from endangered species of beetles.</title>
        <authorList>
            <person name="Carlos-Shanley C."/>
        </authorList>
    </citation>
    <scope>NUCLEOTIDE SEQUENCE [LARGE SCALE GENOMIC DNA]</scope>
    <source>
        <strain evidence="15 16">S00123</strain>
    </source>
</reference>
<evidence type="ECO:0000256" key="5">
    <source>
        <dbReference type="ARBA" id="ARBA00023002"/>
    </source>
</evidence>
<dbReference type="InterPro" id="IPR046373">
    <property type="entry name" value="Acyl-CoA_Oxase/DH_mid-dom_sf"/>
</dbReference>
<sequence>MLKILETAMSYRAPVRDLAFALEAVAGIDQVAATGAFADYDADVMGAVLEAAGQFSEQVLAPLNRPGDLAGAKYADGAVTAAPGFVDAYKQFAEGGWTSLTASVEAGGQALPKALELAAYETVHAANMAFGLCPMLSLASIEALEAVGTDHQKTTYLTKLVSGEWTGAMVLTEPHAGSDLGALTTTATPNGDGTYALNGQKIFITWGDHDATDNIIHLVLARLPDAPAGPKGISLFLTPKFAVNADGSLGERNAFHPVGVEHKLGIHASPTCVMAYEGARAELVGRPNEGLAHMFVMMNAARLAVGVEGVGIAERAYQHALAYALDRRQGRSVWTGEKNAPIFDHPDVRRTLGVMKAKIAAARAICLSTGVAADLAKHAATEAERKAWKGREDLFTPIAKAWSTDIGCEVASLGVQVHGGMGFIEETGAAQYYRDSRIAPIYEGTNGIQAMDLVGRKLSMDGGESAHALIADMKATLIEIDRLYVGKPVERLATAIEAVEDATLWLLDAKADATRAADVLAGADAYLKLMGDVVGGWMLAKGALAAKARLDAGNGDPVWLQGKLDLYELYAANVLGHVSSRLAAVGQGGDLLQGLSVEALAG</sequence>
<dbReference type="SUPFAM" id="SSF56645">
    <property type="entry name" value="Acyl-CoA dehydrogenase NM domain-like"/>
    <property type="match status" value="1"/>
</dbReference>
<feature type="domain" description="Acetyl-CoA dehydrogenase-like C-terminal" evidence="14">
    <location>
        <begin position="471"/>
        <end position="591"/>
    </location>
</feature>
<evidence type="ECO:0000256" key="6">
    <source>
        <dbReference type="ARBA" id="ARBA00051388"/>
    </source>
</evidence>
<dbReference type="Pfam" id="PF00441">
    <property type="entry name" value="Acyl-CoA_dh_1"/>
    <property type="match status" value="1"/>
</dbReference>
<comment type="function">
    <text evidence="7">Involved in the assimilation of dimethylsulphoniopropionate (DMSP), an important compound in the fixation of carbon in marine phytoplankton, by mediating the conversion of 3-(methylthio)propanoyl-CoA (MMPA-CoA) to 3-(methylthio)acryloyl-CoA (MTA-CoA).</text>
</comment>
<dbReference type="SUPFAM" id="SSF47203">
    <property type="entry name" value="Acyl-CoA dehydrogenase C-terminal domain-like"/>
    <property type="match status" value="1"/>
</dbReference>
<dbReference type="InterPro" id="IPR037069">
    <property type="entry name" value="AcylCoA_DH/ox_N_sf"/>
</dbReference>
<keyword evidence="16" id="KW-1185">Reference proteome</keyword>
<proteinExistence type="inferred from homology"/>
<dbReference type="Pfam" id="PF12806">
    <property type="entry name" value="Acyl-CoA_dh_C"/>
    <property type="match status" value="1"/>
</dbReference>
<dbReference type="InterPro" id="IPR025878">
    <property type="entry name" value="Acyl-CoA_dh-like_C_dom"/>
</dbReference>
<dbReference type="Proteomes" id="UP000539957">
    <property type="component" value="Unassembled WGS sequence"/>
</dbReference>
<evidence type="ECO:0000256" key="1">
    <source>
        <dbReference type="ARBA" id="ARBA00001974"/>
    </source>
</evidence>
<dbReference type="EC" id="1.3.99.41" evidence="8"/>
<dbReference type="InterPro" id="IPR006091">
    <property type="entry name" value="Acyl-CoA_Oxase/DH_mid-dom"/>
</dbReference>
<dbReference type="InterPro" id="IPR013786">
    <property type="entry name" value="AcylCoA_DH/ox_N"/>
</dbReference>
<protein>
    <recommendedName>
        <fullName evidence="9">3-methylmercaptopropionyl-CoA dehydrogenase</fullName>
        <ecNumber evidence="8">1.3.99.41</ecNumber>
    </recommendedName>
</protein>
<dbReference type="AlphaFoldDB" id="A0A7W7N3Q6"/>
<evidence type="ECO:0000313" key="15">
    <source>
        <dbReference type="EMBL" id="MBB4797477.1"/>
    </source>
</evidence>
<dbReference type="PANTHER" id="PTHR42803">
    <property type="entry name" value="ACYL-COA DEHYDROGENASE"/>
    <property type="match status" value="1"/>
</dbReference>
<evidence type="ECO:0000256" key="10">
    <source>
        <dbReference type="RuleBase" id="RU362125"/>
    </source>
</evidence>